<sequence>MSKYRRYERYKDSGVEWIGEIPEHWEVKKLKHISNITMGQSPKSEECSLDEIGLPFLQGNAEFTSLHPIPKMYCNTANKFSKINDILLSVRAPVGAMNISDRVYGIGRGLCAVTANKVQVRYLWYSMNVSLEELFIKSKGSTFEAVTVTDVNNLLSILPPKKEQIAIANFLDQKTTEIDGLIADKEKLIELLQEKRQAIISEAVTKGLNPNVRMKDSGIEWIGEIPEHWRLSKIKYESLINNRTLSESTDDDYEIDYIDISSVTSIGKIDGIQSLIFKGAPSRARRILSKGDTIVSTVRTYLKAIAFIENAQSNLICSTGFAVLTPLSKVVPKYLFYLMRSEKYINEIVCRSVGVSYPAVNASDIGALECALPDRDEQMYIVEYLDNCITQINELVNDIEAQINKLKEYRQSLISEAVTGKIDVRNYAVG</sequence>
<dbReference type="Pfam" id="PF01420">
    <property type="entry name" value="Methylase_S"/>
    <property type="match status" value="2"/>
</dbReference>
<keyword evidence="2" id="KW-0680">Restriction system</keyword>
<dbReference type="InterPro" id="IPR044946">
    <property type="entry name" value="Restrct_endonuc_typeI_TRD_sf"/>
</dbReference>
<dbReference type="InterPro" id="IPR051212">
    <property type="entry name" value="Type-I_RE_S_subunit"/>
</dbReference>
<dbReference type="CDD" id="cd17497">
    <property type="entry name" value="RMtype1_S_TteMORF1547P-TRD2-CR2_like"/>
    <property type="match status" value="1"/>
</dbReference>
<organism evidence="7 8">
    <name type="scientific">Clostridium homopropionicum DSM 5847</name>
    <dbReference type="NCBI Taxonomy" id="1121318"/>
    <lineage>
        <taxon>Bacteria</taxon>
        <taxon>Bacillati</taxon>
        <taxon>Bacillota</taxon>
        <taxon>Clostridia</taxon>
        <taxon>Eubacteriales</taxon>
        <taxon>Clostridiaceae</taxon>
        <taxon>Clostridium</taxon>
    </lineage>
</organism>
<feature type="coiled-coil region" evidence="5">
    <location>
        <begin position="389"/>
        <end position="416"/>
    </location>
</feature>
<evidence type="ECO:0000256" key="2">
    <source>
        <dbReference type="ARBA" id="ARBA00022747"/>
    </source>
</evidence>
<feature type="domain" description="Type I restriction modification DNA specificity" evidence="6">
    <location>
        <begin position="22"/>
        <end position="185"/>
    </location>
</feature>
<dbReference type="SUPFAM" id="SSF116734">
    <property type="entry name" value="DNA methylase specificity domain"/>
    <property type="match status" value="2"/>
</dbReference>
<accession>A0A0L6Z939</accession>
<dbReference type="AlphaFoldDB" id="A0A0L6Z939"/>
<dbReference type="InterPro" id="IPR000055">
    <property type="entry name" value="Restrct_endonuc_typeI_TRD"/>
</dbReference>
<dbReference type="STRING" id="36844.SAMN04488501_11820"/>
<evidence type="ECO:0000256" key="4">
    <source>
        <dbReference type="ARBA" id="ARBA00038652"/>
    </source>
</evidence>
<evidence type="ECO:0000256" key="3">
    <source>
        <dbReference type="ARBA" id="ARBA00023125"/>
    </source>
</evidence>
<evidence type="ECO:0000259" key="6">
    <source>
        <dbReference type="Pfam" id="PF01420"/>
    </source>
</evidence>
<comment type="caution">
    <text evidence="7">The sequence shown here is derived from an EMBL/GenBank/DDBJ whole genome shotgun (WGS) entry which is preliminary data.</text>
</comment>
<dbReference type="Gene3D" id="3.90.220.20">
    <property type="entry name" value="DNA methylase specificity domains"/>
    <property type="match status" value="2"/>
</dbReference>
<dbReference type="PANTHER" id="PTHR43140">
    <property type="entry name" value="TYPE-1 RESTRICTION ENZYME ECOKI SPECIFICITY PROTEIN"/>
    <property type="match status" value="1"/>
</dbReference>
<dbReference type="PATRIC" id="fig|1121318.3.peg.2109"/>
<keyword evidence="3" id="KW-0238">DNA-binding</keyword>
<keyword evidence="5" id="KW-0175">Coiled coil</keyword>
<name>A0A0L6Z939_9CLOT</name>
<dbReference type="PANTHER" id="PTHR43140:SF1">
    <property type="entry name" value="TYPE I RESTRICTION ENZYME ECOKI SPECIFICITY SUBUNIT"/>
    <property type="match status" value="1"/>
</dbReference>
<comment type="subunit">
    <text evidence="4">The methyltransferase is composed of M and S polypeptides.</text>
</comment>
<dbReference type="Proteomes" id="UP000037043">
    <property type="component" value="Unassembled WGS sequence"/>
</dbReference>
<evidence type="ECO:0000256" key="5">
    <source>
        <dbReference type="SAM" id="Coils"/>
    </source>
</evidence>
<protein>
    <submittedName>
        <fullName evidence="7">Type-1 restriction enzyme EcoKI specificity protein</fullName>
    </submittedName>
</protein>
<evidence type="ECO:0000313" key="7">
    <source>
        <dbReference type="EMBL" id="KOA19484.1"/>
    </source>
</evidence>
<reference evidence="8" key="1">
    <citation type="submission" date="2015-08" db="EMBL/GenBank/DDBJ databases">
        <title>Genome sequence of the strict anaerobe Clostridium homopropionicum LuHBu1 (DSM 5847T).</title>
        <authorList>
            <person name="Poehlein A."/>
            <person name="Beck M."/>
            <person name="Schiel-Bengelsdorf B."/>
            <person name="Bengelsdorf F.R."/>
            <person name="Daniel R."/>
            <person name="Duerre P."/>
        </authorList>
    </citation>
    <scope>NUCLEOTIDE SEQUENCE [LARGE SCALE GENOMIC DNA]</scope>
    <source>
        <strain evidence="8">DSM 5847</strain>
    </source>
</reference>
<dbReference type="EMBL" id="LHUR01000023">
    <property type="protein sequence ID" value="KOA19484.1"/>
    <property type="molecule type" value="Genomic_DNA"/>
</dbReference>
<gene>
    <name evidence="7" type="primary">hsdS</name>
    <name evidence="7" type="ORF">CLHOM_20920</name>
</gene>
<proteinExistence type="inferred from homology"/>
<dbReference type="RefSeq" id="WP_052221630.1">
    <property type="nucleotide sequence ID" value="NZ_LHUR01000023.1"/>
</dbReference>
<dbReference type="GO" id="GO:0009307">
    <property type="term" value="P:DNA restriction-modification system"/>
    <property type="evidence" value="ECO:0007669"/>
    <property type="project" value="UniProtKB-KW"/>
</dbReference>
<dbReference type="GO" id="GO:0003677">
    <property type="term" value="F:DNA binding"/>
    <property type="evidence" value="ECO:0007669"/>
    <property type="project" value="UniProtKB-KW"/>
</dbReference>
<comment type="similarity">
    <text evidence="1">Belongs to the type-I restriction system S methylase family.</text>
</comment>
<evidence type="ECO:0000256" key="1">
    <source>
        <dbReference type="ARBA" id="ARBA00010923"/>
    </source>
</evidence>
<evidence type="ECO:0000313" key="8">
    <source>
        <dbReference type="Proteomes" id="UP000037043"/>
    </source>
</evidence>
<dbReference type="REBASE" id="131224">
    <property type="entry name" value="S.Cho5847ORF20930P"/>
</dbReference>
<keyword evidence="8" id="KW-1185">Reference proteome</keyword>
<feature type="domain" description="Type I restriction modification DNA specificity" evidence="6">
    <location>
        <begin position="240"/>
        <end position="404"/>
    </location>
</feature>